<dbReference type="GO" id="GO:0006355">
    <property type="term" value="P:regulation of DNA-templated transcription"/>
    <property type="evidence" value="ECO:0007669"/>
    <property type="project" value="InterPro"/>
</dbReference>
<dbReference type="CDD" id="cd00082">
    <property type="entry name" value="HisKA"/>
    <property type="match status" value="1"/>
</dbReference>
<comment type="subcellular location">
    <subcellularLocation>
        <location evidence="2">Membrane</location>
    </subcellularLocation>
</comment>
<evidence type="ECO:0000256" key="10">
    <source>
        <dbReference type="SAM" id="Phobius"/>
    </source>
</evidence>
<evidence type="ECO:0000259" key="11">
    <source>
        <dbReference type="PROSITE" id="PS50109"/>
    </source>
</evidence>
<dbReference type="PANTHER" id="PTHR43065">
    <property type="entry name" value="SENSOR HISTIDINE KINASE"/>
    <property type="match status" value="1"/>
</dbReference>
<dbReference type="PANTHER" id="PTHR43065:SF42">
    <property type="entry name" value="TWO-COMPONENT SENSOR PPRA"/>
    <property type="match status" value="1"/>
</dbReference>
<dbReference type="InterPro" id="IPR013767">
    <property type="entry name" value="PAS_fold"/>
</dbReference>
<dbReference type="SUPFAM" id="SSF47384">
    <property type="entry name" value="Homodimeric domain of signal transducing histidine kinase"/>
    <property type="match status" value="1"/>
</dbReference>
<dbReference type="Pfam" id="PF00672">
    <property type="entry name" value="HAMP"/>
    <property type="match status" value="1"/>
</dbReference>
<dbReference type="Pfam" id="PF02518">
    <property type="entry name" value="HATPase_c"/>
    <property type="match status" value="1"/>
</dbReference>
<dbReference type="CDD" id="cd00075">
    <property type="entry name" value="HATPase"/>
    <property type="match status" value="1"/>
</dbReference>
<feature type="domain" description="PAS" evidence="12">
    <location>
        <begin position="413"/>
        <end position="486"/>
    </location>
</feature>
<dbReference type="NCBIfam" id="TIGR00229">
    <property type="entry name" value="sensory_box"/>
    <property type="match status" value="1"/>
</dbReference>
<sequence>MDDTSPPQAQSEPDKILPSLTPAQRQKKKRFIRRAILVCLAVIPLFIWLETALFKTDLTLPVSSDILIFGLINLNVILVLLMLFLILRSLAELLFDSRRKVLGSKLKTKLVVSFICLSLVPTGLLFFVALQFVSTSMDYWFNSDIERSLERSLTLAQSVLDDKRDQSQRLNNALNKHLSGETQHNLTGKAGRNTLENLLQLDRAIKPDSLTLILDSHNTPISVAGSALAAERLPTISSELISQVRDNNEPQTIIQEYRRGELIRSLSLVNFNNNVPAGILISTLIVDNEQLGHMNAISEGIDDYRQLKFLKNPFKFWLLILLLIVTLLIIFAAIWFGFYIARGITGPLDQLAAGTRRVADGDLGFFLKKEADDEMGALVDSFNRMTSHLNSSKRELAETLVALQHSSQESEQERRYTEIILQNVAAGVISLDEQNRITTINRFAEELLNIDRTLYIGRDYHEVLAMEHQEIINAFMHELDQSHKNTTERHLRVNILGENFSLLVNFTRLEDEKSQPLGFVIVFDNLTKLEKMQRMAAWREVARRIAHEVKNPLTPIQLSAQRLRRRYPEILNQEDSVFDQCTATIINQVDELKRLVSEFSQFARMPKIQRAPADLAAVTESTLFLYQEAHKQITFTCHSDPALPPFSFDAEQIKRCLINLLDNAVAVLPEGGTIDIDISLNDEKDNVFIRLSDNGPGIPESDKPRLFEPYFSTKKTGTGLGLAIVSTIISDHNGYIRVHNNQPCGTVFTIELPLFQQ</sequence>
<feature type="domain" description="HAMP" evidence="13">
    <location>
        <begin position="342"/>
        <end position="394"/>
    </location>
</feature>
<dbReference type="InterPro" id="IPR035965">
    <property type="entry name" value="PAS-like_dom_sf"/>
</dbReference>
<dbReference type="Gene3D" id="6.10.340.10">
    <property type="match status" value="1"/>
</dbReference>
<dbReference type="PROSITE" id="PS50109">
    <property type="entry name" value="HIS_KIN"/>
    <property type="match status" value="1"/>
</dbReference>
<dbReference type="Gene3D" id="3.30.565.10">
    <property type="entry name" value="Histidine kinase-like ATPase, C-terminal domain"/>
    <property type="match status" value="1"/>
</dbReference>
<evidence type="ECO:0000256" key="1">
    <source>
        <dbReference type="ARBA" id="ARBA00000085"/>
    </source>
</evidence>
<evidence type="ECO:0000313" key="14">
    <source>
        <dbReference type="EMBL" id="MBC8207695.1"/>
    </source>
</evidence>
<dbReference type="InterPro" id="IPR036097">
    <property type="entry name" value="HisK_dim/P_sf"/>
</dbReference>
<evidence type="ECO:0000256" key="6">
    <source>
        <dbReference type="ARBA" id="ARBA00022741"/>
    </source>
</evidence>
<dbReference type="SMART" id="SM00304">
    <property type="entry name" value="HAMP"/>
    <property type="match status" value="1"/>
</dbReference>
<dbReference type="AlphaFoldDB" id="A0A8J6NA73"/>
<evidence type="ECO:0000259" key="12">
    <source>
        <dbReference type="PROSITE" id="PS50112"/>
    </source>
</evidence>
<dbReference type="SUPFAM" id="SSF158472">
    <property type="entry name" value="HAMP domain-like"/>
    <property type="match status" value="1"/>
</dbReference>
<evidence type="ECO:0000313" key="15">
    <source>
        <dbReference type="Proteomes" id="UP000599024"/>
    </source>
</evidence>
<keyword evidence="4" id="KW-0597">Phosphoprotein</keyword>
<keyword evidence="9" id="KW-0902">Two-component regulatory system</keyword>
<keyword evidence="7" id="KW-0418">Kinase</keyword>
<dbReference type="GO" id="GO:0005524">
    <property type="term" value="F:ATP binding"/>
    <property type="evidence" value="ECO:0007669"/>
    <property type="project" value="UniProtKB-KW"/>
</dbReference>
<dbReference type="Gene3D" id="1.10.287.130">
    <property type="match status" value="1"/>
</dbReference>
<dbReference type="Pfam" id="PF00989">
    <property type="entry name" value="PAS"/>
    <property type="match status" value="1"/>
</dbReference>
<evidence type="ECO:0000256" key="8">
    <source>
        <dbReference type="ARBA" id="ARBA00022840"/>
    </source>
</evidence>
<dbReference type="InterPro" id="IPR017232">
    <property type="entry name" value="NtrY"/>
</dbReference>
<evidence type="ECO:0000256" key="4">
    <source>
        <dbReference type="ARBA" id="ARBA00022553"/>
    </source>
</evidence>
<dbReference type="Proteomes" id="UP000599024">
    <property type="component" value="Unassembled WGS sequence"/>
</dbReference>
<dbReference type="InterPro" id="IPR005467">
    <property type="entry name" value="His_kinase_dom"/>
</dbReference>
<evidence type="ECO:0000256" key="7">
    <source>
        <dbReference type="ARBA" id="ARBA00022777"/>
    </source>
</evidence>
<reference evidence="14 15" key="1">
    <citation type="submission" date="2020-08" db="EMBL/GenBank/DDBJ databases">
        <title>Bridging the membrane lipid divide: bacteria of the FCB group superphylum have the potential to synthesize archaeal ether lipids.</title>
        <authorList>
            <person name="Villanueva L."/>
            <person name="Von Meijenfeldt F.A.B."/>
            <person name="Westbye A.B."/>
            <person name="Yadav S."/>
            <person name="Hopmans E.C."/>
            <person name="Dutilh B.E."/>
            <person name="Sinninghe Damste J.S."/>
        </authorList>
    </citation>
    <scope>NUCLEOTIDE SEQUENCE [LARGE SCALE GENOMIC DNA]</scope>
    <source>
        <strain evidence="14">NIOZ-UU81</strain>
    </source>
</reference>
<dbReference type="InterPro" id="IPR000014">
    <property type="entry name" value="PAS"/>
</dbReference>
<keyword evidence="10" id="KW-1133">Transmembrane helix</keyword>
<dbReference type="SMART" id="SM00387">
    <property type="entry name" value="HATPase_c"/>
    <property type="match status" value="1"/>
</dbReference>
<feature type="transmembrane region" description="Helical" evidence="10">
    <location>
        <begin position="110"/>
        <end position="133"/>
    </location>
</feature>
<feature type="transmembrane region" description="Helical" evidence="10">
    <location>
        <begin position="66"/>
        <end position="90"/>
    </location>
</feature>
<feature type="transmembrane region" description="Helical" evidence="10">
    <location>
        <begin position="316"/>
        <end position="341"/>
    </location>
</feature>
<evidence type="ECO:0000256" key="5">
    <source>
        <dbReference type="ARBA" id="ARBA00022679"/>
    </source>
</evidence>
<dbReference type="InterPro" id="IPR003661">
    <property type="entry name" value="HisK_dim/P_dom"/>
</dbReference>
<dbReference type="EMBL" id="JACNLK010000011">
    <property type="protein sequence ID" value="MBC8207695.1"/>
    <property type="molecule type" value="Genomic_DNA"/>
</dbReference>
<dbReference type="Gene3D" id="3.30.450.20">
    <property type="entry name" value="PAS domain"/>
    <property type="match status" value="1"/>
</dbReference>
<dbReference type="InterPro" id="IPR036890">
    <property type="entry name" value="HATPase_C_sf"/>
</dbReference>
<comment type="catalytic activity">
    <reaction evidence="1">
        <text>ATP + protein L-histidine = ADP + protein N-phospho-L-histidine.</text>
        <dbReference type="EC" id="2.7.13.3"/>
    </reaction>
</comment>
<comment type="caution">
    <text evidence="14">The sequence shown here is derived from an EMBL/GenBank/DDBJ whole genome shotgun (WGS) entry which is preliminary data.</text>
</comment>
<dbReference type="SMART" id="SM00091">
    <property type="entry name" value="PAS"/>
    <property type="match status" value="1"/>
</dbReference>
<evidence type="ECO:0000256" key="3">
    <source>
        <dbReference type="ARBA" id="ARBA00012438"/>
    </source>
</evidence>
<dbReference type="PRINTS" id="PR00344">
    <property type="entry name" value="BCTRLSENSOR"/>
</dbReference>
<keyword evidence="6" id="KW-0547">Nucleotide-binding</keyword>
<name>A0A8J6NA73_9BACT</name>
<dbReference type="PROSITE" id="PS50112">
    <property type="entry name" value="PAS"/>
    <property type="match status" value="1"/>
</dbReference>
<feature type="domain" description="Histidine kinase" evidence="11">
    <location>
        <begin position="544"/>
        <end position="756"/>
    </location>
</feature>
<accession>A0A8J6NA73</accession>
<protein>
    <recommendedName>
        <fullName evidence="3">histidine kinase</fullName>
        <ecNumber evidence="3">2.7.13.3</ecNumber>
    </recommendedName>
</protein>
<dbReference type="InterPro" id="IPR004358">
    <property type="entry name" value="Sig_transdc_His_kin-like_C"/>
</dbReference>
<dbReference type="GO" id="GO:0000155">
    <property type="term" value="F:phosphorelay sensor kinase activity"/>
    <property type="evidence" value="ECO:0007669"/>
    <property type="project" value="InterPro"/>
</dbReference>
<feature type="transmembrane region" description="Helical" evidence="10">
    <location>
        <begin position="35"/>
        <end position="54"/>
    </location>
</feature>
<dbReference type="CDD" id="cd00130">
    <property type="entry name" value="PAS"/>
    <property type="match status" value="1"/>
</dbReference>
<dbReference type="SUPFAM" id="SSF55874">
    <property type="entry name" value="ATPase domain of HSP90 chaperone/DNA topoisomerase II/histidine kinase"/>
    <property type="match status" value="1"/>
</dbReference>
<evidence type="ECO:0000256" key="2">
    <source>
        <dbReference type="ARBA" id="ARBA00004370"/>
    </source>
</evidence>
<evidence type="ECO:0000256" key="9">
    <source>
        <dbReference type="ARBA" id="ARBA00023012"/>
    </source>
</evidence>
<dbReference type="EC" id="2.7.13.3" evidence="3"/>
<dbReference type="CDD" id="cd06225">
    <property type="entry name" value="HAMP"/>
    <property type="match status" value="1"/>
</dbReference>
<keyword evidence="8" id="KW-0067">ATP-binding</keyword>
<dbReference type="InterPro" id="IPR003594">
    <property type="entry name" value="HATPase_dom"/>
</dbReference>
<organism evidence="14 15">
    <name type="scientific">Candidatus Desulfatifera sulfidica</name>
    <dbReference type="NCBI Taxonomy" id="2841691"/>
    <lineage>
        <taxon>Bacteria</taxon>
        <taxon>Pseudomonadati</taxon>
        <taxon>Thermodesulfobacteriota</taxon>
        <taxon>Desulfobulbia</taxon>
        <taxon>Desulfobulbales</taxon>
        <taxon>Desulfobulbaceae</taxon>
        <taxon>Candidatus Desulfatifera</taxon>
    </lineage>
</organism>
<proteinExistence type="predicted"/>
<dbReference type="SMART" id="SM00388">
    <property type="entry name" value="HisKA"/>
    <property type="match status" value="1"/>
</dbReference>
<dbReference type="PIRSF" id="PIRSF037532">
    <property type="entry name" value="STHK_NtrY"/>
    <property type="match status" value="1"/>
</dbReference>
<evidence type="ECO:0000259" key="13">
    <source>
        <dbReference type="PROSITE" id="PS50885"/>
    </source>
</evidence>
<dbReference type="Pfam" id="PF00512">
    <property type="entry name" value="HisKA"/>
    <property type="match status" value="1"/>
</dbReference>
<keyword evidence="10" id="KW-0472">Membrane</keyword>
<dbReference type="SUPFAM" id="SSF55785">
    <property type="entry name" value="PYP-like sensor domain (PAS domain)"/>
    <property type="match status" value="1"/>
</dbReference>
<dbReference type="InterPro" id="IPR003660">
    <property type="entry name" value="HAMP_dom"/>
</dbReference>
<dbReference type="GO" id="GO:0016020">
    <property type="term" value="C:membrane"/>
    <property type="evidence" value="ECO:0007669"/>
    <property type="project" value="UniProtKB-SubCell"/>
</dbReference>
<dbReference type="PROSITE" id="PS50885">
    <property type="entry name" value="HAMP"/>
    <property type="match status" value="1"/>
</dbReference>
<keyword evidence="5" id="KW-0808">Transferase</keyword>
<keyword evidence="10" id="KW-0812">Transmembrane</keyword>
<gene>
    <name evidence="14" type="ORF">H8E79_00800</name>
</gene>